<dbReference type="SMART" id="SM00369">
    <property type="entry name" value="LRR_TYP"/>
    <property type="match status" value="3"/>
</dbReference>
<dbReference type="Pfam" id="PF01582">
    <property type="entry name" value="TIR"/>
    <property type="match status" value="1"/>
</dbReference>
<dbReference type="InterPro" id="IPR027417">
    <property type="entry name" value="P-loop_NTPase"/>
</dbReference>
<dbReference type="InterPro" id="IPR042197">
    <property type="entry name" value="Apaf_helical"/>
</dbReference>
<name>A0ABM3HJZ5_9MYRT</name>
<protein>
    <submittedName>
        <fullName evidence="6">Disease resistance protein RPV1-like</fullName>
    </submittedName>
</protein>
<dbReference type="PANTHER" id="PTHR11017">
    <property type="entry name" value="LEUCINE-RICH REPEAT-CONTAINING PROTEIN"/>
    <property type="match status" value="1"/>
</dbReference>
<evidence type="ECO:0000256" key="2">
    <source>
        <dbReference type="ARBA" id="ARBA00022737"/>
    </source>
</evidence>
<keyword evidence="1" id="KW-0433">Leucine-rich repeat</keyword>
<evidence type="ECO:0000256" key="3">
    <source>
        <dbReference type="ARBA" id="ARBA00022821"/>
    </source>
</evidence>
<dbReference type="Gene3D" id="3.40.50.10140">
    <property type="entry name" value="Toll/interleukin-1 receptor homology (TIR) domain"/>
    <property type="match status" value="1"/>
</dbReference>
<proteinExistence type="predicted"/>
<dbReference type="SMART" id="SM00255">
    <property type="entry name" value="TIR"/>
    <property type="match status" value="1"/>
</dbReference>
<dbReference type="RefSeq" id="XP_048136915.1">
    <property type="nucleotide sequence ID" value="XM_048280958.1"/>
</dbReference>
<dbReference type="Pfam" id="PF00931">
    <property type="entry name" value="NB-ARC"/>
    <property type="match status" value="1"/>
</dbReference>
<evidence type="ECO:0000259" key="4">
    <source>
        <dbReference type="PROSITE" id="PS50104"/>
    </source>
</evidence>
<dbReference type="Gene3D" id="3.80.10.10">
    <property type="entry name" value="Ribonuclease Inhibitor"/>
    <property type="match status" value="2"/>
</dbReference>
<reference evidence="6" key="1">
    <citation type="submission" date="2025-08" db="UniProtKB">
        <authorList>
            <consortium name="RefSeq"/>
        </authorList>
    </citation>
    <scope>IDENTIFICATION</scope>
    <source>
        <tissue evidence="6">Leaf</tissue>
    </source>
</reference>
<dbReference type="Pfam" id="PF23282">
    <property type="entry name" value="WHD_ROQ1"/>
    <property type="match status" value="1"/>
</dbReference>
<organism evidence="5 6">
    <name type="scientific">Rhodamnia argentea</name>
    <dbReference type="NCBI Taxonomy" id="178133"/>
    <lineage>
        <taxon>Eukaryota</taxon>
        <taxon>Viridiplantae</taxon>
        <taxon>Streptophyta</taxon>
        <taxon>Embryophyta</taxon>
        <taxon>Tracheophyta</taxon>
        <taxon>Spermatophyta</taxon>
        <taxon>Magnoliopsida</taxon>
        <taxon>eudicotyledons</taxon>
        <taxon>Gunneridae</taxon>
        <taxon>Pentapetalae</taxon>
        <taxon>rosids</taxon>
        <taxon>malvids</taxon>
        <taxon>Myrtales</taxon>
        <taxon>Myrtaceae</taxon>
        <taxon>Myrtoideae</taxon>
        <taxon>Myrteae</taxon>
        <taxon>Australasian group</taxon>
        <taxon>Rhodamnia</taxon>
    </lineage>
</organism>
<dbReference type="InterPro" id="IPR055414">
    <property type="entry name" value="LRR_R13L4/SHOC2-like"/>
</dbReference>
<dbReference type="InterPro" id="IPR032675">
    <property type="entry name" value="LRR_dom_sf"/>
</dbReference>
<feature type="domain" description="TIR" evidence="4">
    <location>
        <begin position="13"/>
        <end position="185"/>
    </location>
</feature>
<accession>A0ABM3HJZ5</accession>
<dbReference type="InterPro" id="IPR035897">
    <property type="entry name" value="Toll_tir_struct_dom_sf"/>
</dbReference>
<dbReference type="InterPro" id="IPR044974">
    <property type="entry name" value="Disease_R_plants"/>
</dbReference>
<dbReference type="Gene3D" id="3.40.50.300">
    <property type="entry name" value="P-loop containing nucleotide triphosphate hydrolases"/>
    <property type="match status" value="1"/>
</dbReference>
<dbReference type="SUPFAM" id="SSF52540">
    <property type="entry name" value="P-loop containing nucleoside triphosphate hydrolases"/>
    <property type="match status" value="1"/>
</dbReference>
<dbReference type="Gene3D" id="1.10.8.430">
    <property type="entry name" value="Helical domain of apoptotic protease-activating factors"/>
    <property type="match status" value="1"/>
</dbReference>
<gene>
    <name evidence="6" type="primary">LOC115732015</name>
</gene>
<dbReference type="PANTHER" id="PTHR11017:SF570">
    <property type="entry name" value="DISEASE RESISTANCE PROTEIN (TIR-NBS CLASS)-RELATED"/>
    <property type="match status" value="1"/>
</dbReference>
<dbReference type="SUPFAM" id="SSF52200">
    <property type="entry name" value="Toll/Interleukin receptor TIR domain"/>
    <property type="match status" value="1"/>
</dbReference>
<dbReference type="InterPro" id="IPR000157">
    <property type="entry name" value="TIR_dom"/>
</dbReference>
<keyword evidence="2" id="KW-0677">Repeat</keyword>
<dbReference type="PRINTS" id="PR00364">
    <property type="entry name" value="DISEASERSIST"/>
</dbReference>
<evidence type="ECO:0000256" key="1">
    <source>
        <dbReference type="ARBA" id="ARBA00022614"/>
    </source>
</evidence>
<keyword evidence="3" id="KW-0611">Plant defense</keyword>
<sequence length="891" mass="101330">MEKGANSRASSGHSYDVFLSFRGPDTRHNFTDCLYHDMTEAGILVYRDTESLPVGEKISALLPAIENSKICIPIFSTTYASSPWCLRELAHMVDCTLKSNGNKKILPIFLDVEPDDVKLRPNELKPNLYIQALLEHQKQEKFSTEVESWEKALIEVGKIRGWNWQEHEGQGVLIRSVFHTVLVELKVLYEKVTKDLVGVEDRVEAIIQELDLKSDKVRFLGIHGIGDVGESSRRNGVVHLQKQLLSKLLGSRSVSQIYGKNDAINMMERGVLRNKKFLIVLDNVDEKKQLRNLAEKGDWFGSGSRIIITIRDQSLLKIEEEATEFLTYEVREMKFDHALKLFSRHAFRSDFPPNHRVSWSETIVHILGMLPLALEVTGSSLNGKSQKIWGDTLKKLQISPPKEVQDTLMITYEMLDTEQRHVFLDIACFFVNMDKTYPLYMWDDCEYSPHNAIEVLFLMSFVKVKDDNTFWMHDQVRDLGRGIVRREDTEHPYKRSRVWKHEEAIRILKRKEGSSTMKALSLGHHEDKLTRDEFDNYPDLRFFQGDGVFLVGDFNNLLPSLRWLSWQNCPCKSEEFVANFPWTELLVLDLSCSDITDEWVGWSQIKAASKLKALDLSKCKNLTRTPDLSTFKSLERLNLEGCHNLIEIDPSIGKLQCLAALNLNGCQSLQELPEVIGCLKALTEIVMPDTPDKFRLPETFGNLKSLLTLDVSHRQISKLPYSIGGLVELTRLSLYQCTKIKELPESVGKLQSLVELDLSWTSVFHLPDSIGDLKQLKVLRMSHISGMTKLPSVIGKVEKLEELDARGCRNLTGEIPEEIGGLSCLRILDLSDTRISGLPTTVSRLSNLQTLNLELCLELKKLPELPPSLTCSRGATNRHGICAGEYHCSSH</sequence>
<evidence type="ECO:0000313" key="6">
    <source>
        <dbReference type="RefSeq" id="XP_048136915.1"/>
    </source>
</evidence>
<dbReference type="SUPFAM" id="SSF52058">
    <property type="entry name" value="L domain-like"/>
    <property type="match status" value="1"/>
</dbReference>
<dbReference type="Proteomes" id="UP000827889">
    <property type="component" value="Chromosome 6"/>
</dbReference>
<keyword evidence="5" id="KW-1185">Reference proteome</keyword>
<dbReference type="Pfam" id="PF23598">
    <property type="entry name" value="LRR_14"/>
    <property type="match status" value="1"/>
</dbReference>
<dbReference type="InterPro" id="IPR058192">
    <property type="entry name" value="WHD_ROQ1-like"/>
</dbReference>
<dbReference type="InterPro" id="IPR002182">
    <property type="entry name" value="NB-ARC"/>
</dbReference>
<evidence type="ECO:0000313" key="5">
    <source>
        <dbReference type="Proteomes" id="UP000827889"/>
    </source>
</evidence>
<dbReference type="InterPro" id="IPR003591">
    <property type="entry name" value="Leu-rich_rpt_typical-subtyp"/>
</dbReference>
<dbReference type="PROSITE" id="PS50104">
    <property type="entry name" value="TIR"/>
    <property type="match status" value="1"/>
</dbReference>
<dbReference type="GeneID" id="115732015"/>